<evidence type="ECO:0000313" key="2">
    <source>
        <dbReference type="Proteomes" id="UP000183567"/>
    </source>
</evidence>
<keyword evidence="2" id="KW-1185">Reference proteome</keyword>
<accession>A0A1J8Q3V9</accession>
<gene>
    <name evidence="1" type="ORF">AZE42_11021</name>
</gene>
<proteinExistence type="predicted"/>
<dbReference type="STRING" id="180088.A0A1J8Q3V9"/>
<dbReference type="AlphaFoldDB" id="A0A1J8Q3V9"/>
<dbReference type="Pfam" id="PF14223">
    <property type="entry name" value="Retrotran_gag_2"/>
    <property type="match status" value="1"/>
</dbReference>
<evidence type="ECO:0008006" key="3">
    <source>
        <dbReference type="Google" id="ProtNLM"/>
    </source>
</evidence>
<dbReference type="EMBL" id="LVVM01006494">
    <property type="protein sequence ID" value="OJA07944.1"/>
    <property type="molecule type" value="Genomic_DNA"/>
</dbReference>
<dbReference type="Proteomes" id="UP000183567">
    <property type="component" value="Unassembled WGS sequence"/>
</dbReference>
<protein>
    <recommendedName>
        <fullName evidence="3">Retrovirus-related Pol polyprotein from transposon TNT 1-94</fullName>
    </recommendedName>
</protein>
<comment type="caution">
    <text evidence="1">The sequence shown here is derived from an EMBL/GenBank/DDBJ whole genome shotgun (WGS) entry which is preliminary data.</text>
</comment>
<dbReference type="OrthoDB" id="3265877at2759"/>
<evidence type="ECO:0000313" key="1">
    <source>
        <dbReference type="EMBL" id="OJA07944.1"/>
    </source>
</evidence>
<organism evidence="1 2">
    <name type="scientific">Rhizopogon vesiculosus</name>
    <dbReference type="NCBI Taxonomy" id="180088"/>
    <lineage>
        <taxon>Eukaryota</taxon>
        <taxon>Fungi</taxon>
        <taxon>Dikarya</taxon>
        <taxon>Basidiomycota</taxon>
        <taxon>Agaricomycotina</taxon>
        <taxon>Agaricomycetes</taxon>
        <taxon>Agaricomycetidae</taxon>
        <taxon>Boletales</taxon>
        <taxon>Suillineae</taxon>
        <taxon>Rhizopogonaceae</taxon>
        <taxon>Rhizopogon</taxon>
    </lineage>
</organism>
<sequence length="78" mass="8743">MLRRKFHALKKADDVSMQAWIAEVLRIAFQLQEIAVDVTDEDLILVLTLGLPSSYENLIVSLDATPPDELTLDHVIAL</sequence>
<reference evidence="1 2" key="1">
    <citation type="submission" date="2016-03" db="EMBL/GenBank/DDBJ databases">
        <title>Comparative genomics of the ectomycorrhizal sister species Rhizopogon vinicolor and Rhizopogon vesiculosus (Basidiomycota: Boletales) reveals a divergence of the mating type B locus.</title>
        <authorList>
            <person name="Mujic A.B."/>
            <person name="Kuo A."/>
            <person name="Tritt A."/>
            <person name="Lipzen A."/>
            <person name="Chen C."/>
            <person name="Johnson J."/>
            <person name="Sharma A."/>
            <person name="Barry K."/>
            <person name="Grigoriev I.V."/>
            <person name="Spatafora J.W."/>
        </authorList>
    </citation>
    <scope>NUCLEOTIDE SEQUENCE [LARGE SCALE GENOMIC DNA]</scope>
    <source>
        <strain evidence="1 2">AM-OR11-056</strain>
    </source>
</reference>
<name>A0A1J8Q3V9_9AGAM</name>